<name>A0A5R8ZQF6_PSENT</name>
<dbReference type="FunFam" id="2.170.130.10:FF:000010">
    <property type="entry name" value="Ferripyoverdine receptor"/>
    <property type="match status" value="1"/>
</dbReference>
<dbReference type="PANTHER" id="PTHR32552:SF74">
    <property type="entry name" value="HYDROXAMATE SIDEROPHORE RECEPTOR FHUE"/>
    <property type="match status" value="1"/>
</dbReference>
<dbReference type="InterPro" id="IPR000531">
    <property type="entry name" value="Beta-barrel_TonB"/>
</dbReference>
<comment type="caution">
    <text evidence="18">The sequence shown here is derived from an EMBL/GenBank/DDBJ whole genome shotgun (WGS) entry which is preliminary data.</text>
</comment>
<evidence type="ECO:0000256" key="15">
    <source>
        <dbReference type="PROSITE-ProRule" id="PRU10144"/>
    </source>
</evidence>
<feature type="domain" description="Secretin/TonB short N-terminal" evidence="17">
    <location>
        <begin position="68"/>
        <end position="119"/>
    </location>
</feature>
<evidence type="ECO:0000256" key="14">
    <source>
        <dbReference type="PROSITE-ProRule" id="PRU01360"/>
    </source>
</evidence>
<dbReference type="CDD" id="cd01347">
    <property type="entry name" value="ligand_gated_channel"/>
    <property type="match status" value="1"/>
</dbReference>
<dbReference type="GO" id="GO:0015344">
    <property type="term" value="F:siderophore uptake transmembrane transporter activity"/>
    <property type="evidence" value="ECO:0007669"/>
    <property type="project" value="TreeGrafter"/>
</dbReference>
<evidence type="ECO:0000256" key="10">
    <source>
        <dbReference type="ARBA" id="ARBA00023077"/>
    </source>
</evidence>
<evidence type="ECO:0000256" key="1">
    <source>
        <dbReference type="ARBA" id="ARBA00004571"/>
    </source>
</evidence>
<evidence type="ECO:0000256" key="12">
    <source>
        <dbReference type="ARBA" id="ARBA00023170"/>
    </source>
</evidence>
<comment type="similarity">
    <text evidence="2 14 16">Belongs to the TonB-dependent receptor family.</text>
</comment>
<dbReference type="RefSeq" id="WP_138216963.1">
    <property type="nucleotide sequence ID" value="NZ_VASG01000012.1"/>
</dbReference>
<evidence type="ECO:0000313" key="18">
    <source>
        <dbReference type="EMBL" id="TLP68588.1"/>
    </source>
</evidence>
<dbReference type="GO" id="GO:0009279">
    <property type="term" value="C:cell outer membrane"/>
    <property type="evidence" value="ECO:0007669"/>
    <property type="project" value="UniProtKB-SubCell"/>
</dbReference>
<dbReference type="Pfam" id="PF07715">
    <property type="entry name" value="Plug"/>
    <property type="match status" value="1"/>
</dbReference>
<dbReference type="AlphaFoldDB" id="A0A5R8ZQF6"/>
<dbReference type="InterPro" id="IPR010105">
    <property type="entry name" value="TonB_sidphr_rcpt"/>
</dbReference>
<dbReference type="InterPro" id="IPR011662">
    <property type="entry name" value="Secretin/TonB_short_N"/>
</dbReference>
<dbReference type="PROSITE" id="PS52016">
    <property type="entry name" value="TONB_DEPENDENT_REC_3"/>
    <property type="match status" value="1"/>
</dbReference>
<keyword evidence="8" id="KW-0408">Iron</keyword>
<dbReference type="Gene3D" id="3.55.50.30">
    <property type="match status" value="1"/>
</dbReference>
<keyword evidence="7" id="KW-0732">Signal</keyword>
<keyword evidence="5" id="KW-0410">Iron transport</keyword>
<dbReference type="Pfam" id="PF07660">
    <property type="entry name" value="STN"/>
    <property type="match status" value="1"/>
</dbReference>
<dbReference type="InterPro" id="IPR036942">
    <property type="entry name" value="Beta-barrel_TonB_sf"/>
</dbReference>
<keyword evidence="3 14" id="KW-0813">Transport</keyword>
<dbReference type="Gene3D" id="2.170.130.10">
    <property type="entry name" value="TonB-dependent receptor, plug domain"/>
    <property type="match status" value="1"/>
</dbReference>
<sequence>MSSLSSPPRAFRRATLALTLRSILLGSATVGSLASFDVQAEQSSSHRYDLPASSLEDSLNGFAQAAGITLPFDPALTQGKRASALRGEFEVQEGLNYLLKGTGLIAERNASGNWSIRRAPATEAALELSDLTVVGQGLGATSEGTGSYTTGSSNSATGLNLSLRETPQTVSVITRQRMDDQNLRSLGQVLQQTPGINVQSPGSERLYVFSRGLAVDNYQYDGMPTTSFAFTQALPQALSDMAIYDRVEVLRGATGLLSGSGDPSGTVNLVRKKPTSNFQGHVEAGIGSWDLYRGEVDVSGPLNASASVRGRAVAAYQQGNSFTDYLQQEKTIGYGVLEADLDEDTLLTVGLDYLRSDPRGFSTTGLPVVDSQGNQFKASRHANPASRDSTNLQESVNAFASLERKLAYDWKLKVSANYLYGTRDYDSIIVGTTTGFVNAQTGNGLTYTATKGDNTQEQKGLDVMASGPFQWLGREHELVFGFNLQDYENRRNGFGNLLPNGTSNNGVSGKPVNIYTWDNYAPTASYNFNREDDNIDQWQTGVYLATRLKPTDDLSVILGSRVSDYRYDAELVYHVASLVPYGTDDQVRVHGEVTPYAGIVYDLNDNHSVYASYTSIFKPQPYRDRSGKLLDPRQGDNYEIGLKSEFYDGRLNTSAALFEVKLDNDAIANGTVEGNDLITAYRASKTTTKGIDLEASGELLPDWNLAASYSHSVVKDADHERVKTTIPTDLVKVFTTYRLPGELERLTIGGGVNWQSGIHMTVDSWRLPGPAKVKQSDYATVNLMGRYDITRQWSATATVNNLFDKKYISSLDENFYSGSWGDPRNFMLSTRYEF</sequence>
<evidence type="ECO:0000256" key="16">
    <source>
        <dbReference type="RuleBase" id="RU003357"/>
    </source>
</evidence>
<keyword evidence="6 14" id="KW-0812">Transmembrane</keyword>
<dbReference type="PANTHER" id="PTHR32552">
    <property type="entry name" value="FERRICHROME IRON RECEPTOR-RELATED"/>
    <property type="match status" value="1"/>
</dbReference>
<dbReference type="SUPFAM" id="SSF56935">
    <property type="entry name" value="Porins"/>
    <property type="match status" value="1"/>
</dbReference>
<evidence type="ECO:0000256" key="11">
    <source>
        <dbReference type="ARBA" id="ARBA00023136"/>
    </source>
</evidence>
<keyword evidence="9" id="KW-0406">Ion transport</keyword>
<dbReference type="InterPro" id="IPR010917">
    <property type="entry name" value="TonB_rcpt_CS"/>
</dbReference>
<dbReference type="GO" id="GO:0038023">
    <property type="term" value="F:signaling receptor activity"/>
    <property type="evidence" value="ECO:0007669"/>
    <property type="project" value="InterPro"/>
</dbReference>
<dbReference type="InterPro" id="IPR012910">
    <property type="entry name" value="Plug_dom"/>
</dbReference>
<evidence type="ECO:0000256" key="4">
    <source>
        <dbReference type="ARBA" id="ARBA00022452"/>
    </source>
</evidence>
<evidence type="ECO:0000256" key="7">
    <source>
        <dbReference type="ARBA" id="ARBA00022729"/>
    </source>
</evidence>
<dbReference type="SMART" id="SM00965">
    <property type="entry name" value="STN"/>
    <property type="match status" value="1"/>
</dbReference>
<gene>
    <name evidence="18" type="ORF">FEA48_29515</name>
</gene>
<evidence type="ECO:0000256" key="9">
    <source>
        <dbReference type="ARBA" id="ARBA00023065"/>
    </source>
</evidence>
<dbReference type="Proteomes" id="UP000307510">
    <property type="component" value="Unassembled WGS sequence"/>
</dbReference>
<evidence type="ECO:0000313" key="19">
    <source>
        <dbReference type="Proteomes" id="UP000307510"/>
    </source>
</evidence>
<evidence type="ECO:0000256" key="3">
    <source>
        <dbReference type="ARBA" id="ARBA00022448"/>
    </source>
</evidence>
<dbReference type="InterPro" id="IPR037066">
    <property type="entry name" value="Plug_dom_sf"/>
</dbReference>
<reference evidence="18 19" key="1">
    <citation type="submission" date="2019-05" db="EMBL/GenBank/DDBJ databases">
        <authorList>
            <person name="Moore K."/>
            <person name="O'Neill P."/>
            <person name="Farbos A."/>
            <person name="Studholme D.J."/>
        </authorList>
    </citation>
    <scope>NUCLEOTIDE SEQUENCE [LARGE SCALE GENOMIC DNA]</scope>
    <source>
        <strain evidence="18 19">DSM 9128</strain>
    </source>
</reference>
<feature type="short sequence motif" description="TonB C-terminal box" evidence="15">
    <location>
        <begin position="817"/>
        <end position="834"/>
    </location>
</feature>
<reference evidence="19" key="2">
    <citation type="submission" date="2019-06" db="EMBL/GenBank/DDBJ databases">
        <title>AzeR, a transcriptional regulator that responds to azelaic acid in Pseudomonas nitroreducens.</title>
        <authorList>
            <person name="Bez C."/>
            <person name="Javvadi S.G."/>
            <person name="Bertani I."/>
            <person name="Devescovi G."/>
            <person name="Studholme D.J."/>
            <person name="Geller A."/>
            <person name="Levy A."/>
            <person name="Venturi V."/>
        </authorList>
    </citation>
    <scope>NUCLEOTIDE SEQUENCE [LARGE SCALE GENOMIC DNA]</scope>
    <source>
        <strain evidence="19">DSM 9128</strain>
    </source>
</reference>
<keyword evidence="12 18" id="KW-0675">Receptor</keyword>
<keyword evidence="13 14" id="KW-0998">Cell outer membrane</keyword>
<evidence type="ECO:0000259" key="17">
    <source>
        <dbReference type="SMART" id="SM00965"/>
    </source>
</evidence>
<dbReference type="Pfam" id="PF00593">
    <property type="entry name" value="TonB_dep_Rec_b-barrel"/>
    <property type="match status" value="1"/>
</dbReference>
<dbReference type="InterPro" id="IPR039426">
    <property type="entry name" value="TonB-dep_rcpt-like"/>
</dbReference>
<dbReference type="GO" id="GO:0015891">
    <property type="term" value="P:siderophore transport"/>
    <property type="evidence" value="ECO:0007669"/>
    <property type="project" value="InterPro"/>
</dbReference>
<evidence type="ECO:0000256" key="5">
    <source>
        <dbReference type="ARBA" id="ARBA00022496"/>
    </source>
</evidence>
<evidence type="ECO:0000256" key="6">
    <source>
        <dbReference type="ARBA" id="ARBA00022692"/>
    </source>
</evidence>
<keyword evidence="11 14" id="KW-0472">Membrane</keyword>
<proteinExistence type="inferred from homology"/>
<comment type="subcellular location">
    <subcellularLocation>
        <location evidence="1 14">Cell outer membrane</location>
        <topology evidence="1 14">Multi-pass membrane protein</topology>
    </subcellularLocation>
</comment>
<protein>
    <submittedName>
        <fullName evidence="18">TonB-dependent siderophore receptor</fullName>
    </submittedName>
</protein>
<evidence type="ECO:0000256" key="2">
    <source>
        <dbReference type="ARBA" id="ARBA00009810"/>
    </source>
</evidence>
<accession>A0A5R8ZQF6</accession>
<dbReference type="NCBIfam" id="TIGR01783">
    <property type="entry name" value="TonB-siderophor"/>
    <property type="match status" value="1"/>
</dbReference>
<evidence type="ECO:0000256" key="8">
    <source>
        <dbReference type="ARBA" id="ARBA00023004"/>
    </source>
</evidence>
<keyword evidence="10 16" id="KW-0798">TonB box</keyword>
<dbReference type="EMBL" id="VASG01000012">
    <property type="protein sequence ID" value="TLP68588.1"/>
    <property type="molecule type" value="Genomic_DNA"/>
</dbReference>
<dbReference type="Gene3D" id="2.40.170.20">
    <property type="entry name" value="TonB-dependent receptor, beta-barrel domain"/>
    <property type="match status" value="1"/>
</dbReference>
<organism evidence="18 19">
    <name type="scientific">Pseudomonas nitroreducens</name>
    <dbReference type="NCBI Taxonomy" id="46680"/>
    <lineage>
        <taxon>Bacteria</taxon>
        <taxon>Pseudomonadati</taxon>
        <taxon>Pseudomonadota</taxon>
        <taxon>Gammaproteobacteria</taxon>
        <taxon>Pseudomonadales</taxon>
        <taxon>Pseudomonadaceae</taxon>
        <taxon>Pseudomonas</taxon>
    </lineage>
</organism>
<dbReference type="PROSITE" id="PS01156">
    <property type="entry name" value="TONB_DEPENDENT_REC_2"/>
    <property type="match status" value="1"/>
</dbReference>
<evidence type="ECO:0000256" key="13">
    <source>
        <dbReference type="ARBA" id="ARBA00023237"/>
    </source>
</evidence>
<keyword evidence="4 14" id="KW-1134">Transmembrane beta strand</keyword>